<evidence type="ECO:0000313" key="2">
    <source>
        <dbReference type="Proteomes" id="UP000004870"/>
    </source>
</evidence>
<dbReference type="EMBL" id="ACKY01000097">
    <property type="protein sequence ID" value="EEV88233.1"/>
    <property type="molecule type" value="Genomic_DNA"/>
</dbReference>
<dbReference type="Proteomes" id="UP000004870">
    <property type="component" value="Unassembled WGS sequence"/>
</dbReference>
<dbReference type="GeneID" id="84790420"/>
<dbReference type="HOGENOM" id="CLU_2380930_0_0_6"/>
<sequence>MSFTTRCTPHKHAALFFRLQGLAEHVMRRLGDAEAQIRRFIGRIAAVQIIWANKERAKEIVFELNGDDGAHAMICTLNEANDEITHVRTERSRT</sequence>
<name>C8NAZ6_CARH6</name>
<dbReference type="AlphaFoldDB" id="C8NAZ6"/>
<evidence type="ECO:0000313" key="1">
    <source>
        <dbReference type="EMBL" id="EEV88233.1"/>
    </source>
</evidence>
<keyword evidence="2" id="KW-1185">Reference proteome</keyword>
<dbReference type="RefSeq" id="WP_004141509.1">
    <property type="nucleotide sequence ID" value="NZ_GG694027.1"/>
</dbReference>
<protein>
    <submittedName>
        <fullName evidence="1">Uncharacterized protein</fullName>
    </submittedName>
</protein>
<proteinExistence type="predicted"/>
<gene>
    <name evidence="1" type="ORF">HMPREF0198_1674</name>
</gene>
<accession>C8NAZ6</accession>
<organism evidence="1 2">
    <name type="scientific">Cardiobacterium hominis (strain ATCC 15826 / DSM 8339 / NCTC 10426 / 6573)</name>
    <dbReference type="NCBI Taxonomy" id="638300"/>
    <lineage>
        <taxon>Bacteria</taxon>
        <taxon>Pseudomonadati</taxon>
        <taxon>Pseudomonadota</taxon>
        <taxon>Gammaproteobacteria</taxon>
        <taxon>Cardiobacteriales</taxon>
        <taxon>Cardiobacteriaceae</taxon>
        <taxon>Cardiobacterium</taxon>
    </lineage>
</organism>
<reference evidence="1 2" key="1">
    <citation type="submission" date="2009-08" db="EMBL/GenBank/DDBJ databases">
        <authorList>
            <person name="Qin X."/>
            <person name="Bachman B."/>
            <person name="Battles P."/>
            <person name="Bell A."/>
            <person name="Bess C."/>
            <person name="Bickham C."/>
            <person name="Chaboub L."/>
            <person name="Chen D."/>
            <person name="Coyle M."/>
            <person name="Deiros D.R."/>
            <person name="Dinh H."/>
            <person name="Forbes L."/>
            <person name="Fowler G."/>
            <person name="Francisco L."/>
            <person name="Fu Q."/>
            <person name="Gubbala S."/>
            <person name="Hale W."/>
            <person name="Han Y."/>
            <person name="Hemphill L."/>
            <person name="Highlander S.K."/>
            <person name="Hirani K."/>
            <person name="Hogues M."/>
            <person name="Jackson L."/>
            <person name="Jakkamsetti A."/>
            <person name="Javaid M."/>
            <person name="Jiang H."/>
            <person name="Korchina V."/>
            <person name="Kovar C."/>
            <person name="Lara F."/>
            <person name="Lee S."/>
            <person name="Mata R."/>
            <person name="Mathew T."/>
            <person name="Moen C."/>
            <person name="Morales K."/>
            <person name="Munidasa M."/>
            <person name="Nazareth L."/>
            <person name="Ngo R."/>
            <person name="Nguyen L."/>
            <person name="Okwuonu G."/>
            <person name="Ongeri F."/>
            <person name="Patil S."/>
            <person name="Petrosino J."/>
            <person name="Pham C."/>
            <person name="Pham P."/>
            <person name="Pu L.-L."/>
            <person name="Puazo M."/>
            <person name="Raj R."/>
            <person name="Reid J."/>
            <person name="Rouhana J."/>
            <person name="Saada N."/>
            <person name="Shang Y."/>
            <person name="Simmons D."/>
            <person name="Thornton R."/>
            <person name="Warren J."/>
            <person name="Weissenberger G."/>
            <person name="Zhang J."/>
            <person name="Zhang L."/>
            <person name="Zhou C."/>
            <person name="Zhu D."/>
            <person name="Muzny D."/>
            <person name="Worley K."/>
            <person name="Gibbs R."/>
        </authorList>
    </citation>
    <scope>NUCLEOTIDE SEQUENCE [LARGE SCALE GENOMIC DNA]</scope>
    <source>
        <strain evidence="2">ATCC 15826 / DSM 8339 / NCTC 10426 / 6573</strain>
    </source>
</reference>
<comment type="caution">
    <text evidence="1">The sequence shown here is derived from an EMBL/GenBank/DDBJ whole genome shotgun (WGS) entry which is preliminary data.</text>
</comment>